<dbReference type="EC" id="2.1.1.192" evidence="14"/>
<dbReference type="PIRSF" id="PIRSF006004">
    <property type="entry name" value="CHP00048"/>
    <property type="match status" value="1"/>
</dbReference>
<sequence length="385" mass="42623">MSSTEPINLLGLDTAALTDLVGRWGGKPFRAKQLQRWVHQRGADSFDDMTDLAREFRQQLTAHCSIHAPDVSSEHRSADGTRKWLFDVGKNNAIETVFIPEDDRGTLCISSQAGCTVACPFCSTGYQGFNRNLTTAEIIGQLWYAKRAVQADLSSARVGDQAEAVPEPARVISNVVMMGMGEPLLNYDQVLGALRLMIDDNAYGLSRRRVTVSTSGVVPMMDRLGRDCPVALAVSLHAPNDALRDKLVPLNRKHPLAELLAACNRYLEHAPRDFITFEYIMLDGVNDTDQHARELIDIAKQVRCKFNLIPFNPFPQSGLKRSPAARIRLFAQRLMDAGLVTTVRKTRGDDIAAACGQLAGDVKDRTRINERLPDRAVIAIKQERG</sequence>
<feature type="binding site" evidence="14">
    <location>
        <begin position="181"/>
        <end position="182"/>
    </location>
    <ligand>
        <name>S-adenosyl-L-methionine</name>
        <dbReference type="ChEBI" id="CHEBI:59789"/>
    </ligand>
</feature>
<dbReference type="InterPro" id="IPR040072">
    <property type="entry name" value="Methyltransferase_A"/>
</dbReference>
<evidence type="ECO:0000256" key="3">
    <source>
        <dbReference type="ARBA" id="ARBA00022485"/>
    </source>
</evidence>
<comment type="cofactor">
    <cofactor evidence="14">
        <name>[4Fe-4S] cluster</name>
        <dbReference type="ChEBI" id="CHEBI:49883"/>
    </cofactor>
    <text evidence="14">Binds 1 [4Fe-4S] cluster. The cluster is coordinated with 3 cysteines and an exchangeable S-adenosyl-L-methionine.</text>
</comment>
<evidence type="ECO:0000256" key="14">
    <source>
        <dbReference type="HAMAP-Rule" id="MF_01849"/>
    </source>
</evidence>
<dbReference type="Gene3D" id="1.10.150.530">
    <property type="match status" value="1"/>
</dbReference>
<keyword evidence="6 14" id="KW-0489">Methyltransferase</keyword>
<evidence type="ECO:0000256" key="8">
    <source>
        <dbReference type="ARBA" id="ARBA00022691"/>
    </source>
</evidence>
<feature type="domain" description="Radical SAM core" evidence="15">
    <location>
        <begin position="101"/>
        <end position="350"/>
    </location>
</feature>
<evidence type="ECO:0000256" key="10">
    <source>
        <dbReference type="ARBA" id="ARBA00022723"/>
    </source>
</evidence>
<dbReference type="PANTHER" id="PTHR30544:SF5">
    <property type="entry name" value="RADICAL SAM CORE DOMAIN-CONTAINING PROTEIN"/>
    <property type="match status" value="1"/>
</dbReference>
<dbReference type="Pfam" id="PF21016">
    <property type="entry name" value="RlmN_N"/>
    <property type="match status" value="1"/>
</dbReference>
<dbReference type="GO" id="GO:0070475">
    <property type="term" value="P:rRNA base methylation"/>
    <property type="evidence" value="ECO:0007669"/>
    <property type="project" value="UniProtKB-UniRule"/>
</dbReference>
<comment type="caution">
    <text evidence="14">Lacks conserved residue(s) required for the propagation of feature annotation.</text>
</comment>
<feature type="binding site" evidence="14">
    <location>
        <position position="312"/>
    </location>
    <ligand>
        <name>S-adenosyl-L-methionine</name>
        <dbReference type="ChEBI" id="CHEBI:59789"/>
    </ligand>
</feature>
<accession>A0A2N4UIN9</accession>
<keyword evidence="13 14" id="KW-1015">Disulfide bond</keyword>
<keyword evidence="12 14" id="KW-0411">Iron-sulfur</keyword>
<dbReference type="InterPro" id="IPR013785">
    <property type="entry name" value="Aldolase_TIM"/>
</dbReference>
<dbReference type="InterPro" id="IPR058240">
    <property type="entry name" value="rSAM_sf"/>
</dbReference>
<dbReference type="SFLD" id="SFLDF00275">
    <property type="entry name" value="adenosine_C2_methyltransferase"/>
    <property type="match status" value="1"/>
</dbReference>
<dbReference type="AlphaFoldDB" id="A0A2N4UIN9"/>
<dbReference type="PANTHER" id="PTHR30544">
    <property type="entry name" value="23S RRNA METHYLTRANSFERASE"/>
    <property type="match status" value="1"/>
</dbReference>
<dbReference type="InterPro" id="IPR004383">
    <property type="entry name" value="rRNA_lsu_MTrfase_RlmN/Cfr"/>
</dbReference>
<dbReference type="Gene3D" id="3.20.20.70">
    <property type="entry name" value="Aldolase class I"/>
    <property type="match status" value="1"/>
</dbReference>
<evidence type="ECO:0000313" key="17">
    <source>
        <dbReference type="Proteomes" id="UP000234328"/>
    </source>
</evidence>
<keyword evidence="17" id="KW-1185">Reference proteome</keyword>
<dbReference type="Pfam" id="PF04055">
    <property type="entry name" value="Radical_SAM"/>
    <property type="match status" value="1"/>
</dbReference>
<dbReference type="RefSeq" id="WP_102068959.1">
    <property type="nucleotide sequence ID" value="NZ_PDNV01000003.1"/>
</dbReference>
<dbReference type="GO" id="GO:0019843">
    <property type="term" value="F:rRNA binding"/>
    <property type="evidence" value="ECO:0007669"/>
    <property type="project" value="UniProtKB-UniRule"/>
</dbReference>
<keyword evidence="7 14" id="KW-0808">Transferase</keyword>
<feature type="active site" description="Proton acceptor" evidence="14">
    <location>
        <position position="95"/>
    </location>
</feature>
<keyword evidence="5 14" id="KW-0698">rRNA processing</keyword>
<dbReference type="GO" id="GO:0051539">
    <property type="term" value="F:4 iron, 4 sulfur cluster binding"/>
    <property type="evidence" value="ECO:0007669"/>
    <property type="project" value="UniProtKB-UniRule"/>
</dbReference>
<feature type="binding site" evidence="14">
    <location>
        <position position="213"/>
    </location>
    <ligand>
        <name>S-adenosyl-L-methionine</name>
        <dbReference type="ChEBI" id="CHEBI:59789"/>
    </ligand>
</feature>
<dbReference type="HAMAP" id="MF_01849">
    <property type="entry name" value="RNA_methyltr_RlmN"/>
    <property type="match status" value="1"/>
</dbReference>
<dbReference type="CDD" id="cd01335">
    <property type="entry name" value="Radical_SAM"/>
    <property type="match status" value="1"/>
</dbReference>
<dbReference type="Proteomes" id="UP000234328">
    <property type="component" value="Unassembled WGS sequence"/>
</dbReference>
<protein>
    <recommendedName>
        <fullName evidence="14">Dual-specificity RNA methyltransferase RlmN</fullName>
        <ecNumber evidence="14">2.1.1.192</ecNumber>
    </recommendedName>
    <alternativeName>
        <fullName evidence="14">23S rRNA (adenine(2503)-C(2))-methyltransferase</fullName>
    </alternativeName>
    <alternativeName>
        <fullName evidence="14">23S rRNA m2A2503 methyltransferase</fullName>
    </alternativeName>
    <alternativeName>
        <fullName evidence="14">Ribosomal RNA large subunit methyltransferase N</fullName>
    </alternativeName>
    <alternativeName>
        <fullName evidence="14">tRNA (adenine(37)-C(2))-methyltransferase</fullName>
    </alternativeName>
    <alternativeName>
        <fullName evidence="14">tRNA m2A37 methyltransferase</fullName>
    </alternativeName>
</protein>
<dbReference type="InterPro" id="IPR006638">
    <property type="entry name" value="Elp3/MiaA/NifB-like_rSAM"/>
</dbReference>
<keyword evidence="8 14" id="KW-0949">S-adenosyl-L-methionine</keyword>
<evidence type="ECO:0000313" key="16">
    <source>
        <dbReference type="EMBL" id="PLC54883.1"/>
    </source>
</evidence>
<feature type="binding site" evidence="14">
    <location>
        <position position="115"/>
    </location>
    <ligand>
        <name>[4Fe-4S] cluster</name>
        <dbReference type="ChEBI" id="CHEBI:49883"/>
        <note>4Fe-4S-S-AdoMet</note>
    </ligand>
</feature>
<dbReference type="FunFam" id="3.20.20.70:FF:000008">
    <property type="entry name" value="Dual-specificity RNA methyltransferase RlmN"/>
    <property type="match status" value="1"/>
</dbReference>
<dbReference type="GO" id="GO:0002935">
    <property type="term" value="F:tRNA (adenine(37)-C2)-methyltransferase activity"/>
    <property type="evidence" value="ECO:0007669"/>
    <property type="project" value="UniProtKB-UniRule"/>
</dbReference>
<dbReference type="GO" id="GO:0030488">
    <property type="term" value="P:tRNA methylation"/>
    <property type="evidence" value="ECO:0007669"/>
    <property type="project" value="UniProtKB-UniRule"/>
</dbReference>
<dbReference type="NCBIfam" id="TIGR00048">
    <property type="entry name" value="rRNA_mod_RlmN"/>
    <property type="match status" value="1"/>
</dbReference>
<comment type="miscellaneous">
    <text evidence="14">Reaction proceeds by a ping-pong mechanism involving intermediate methylation of a conserved cysteine residue.</text>
</comment>
<comment type="similarity">
    <text evidence="2 14">Belongs to the radical SAM superfamily. RlmN family.</text>
</comment>
<comment type="subcellular location">
    <subcellularLocation>
        <location evidence="1 14">Cytoplasm</location>
    </subcellularLocation>
</comment>
<evidence type="ECO:0000256" key="13">
    <source>
        <dbReference type="ARBA" id="ARBA00023157"/>
    </source>
</evidence>
<dbReference type="InterPro" id="IPR007197">
    <property type="entry name" value="rSAM"/>
</dbReference>
<evidence type="ECO:0000259" key="15">
    <source>
        <dbReference type="PROSITE" id="PS51918"/>
    </source>
</evidence>
<keyword evidence="11 14" id="KW-0408">Iron</keyword>
<comment type="catalytic activity">
    <reaction evidence="14">
        <text>adenosine(2503) in 23S rRNA + 2 reduced [2Fe-2S]-[ferredoxin] + 2 S-adenosyl-L-methionine = 2-methyladenosine(2503) in 23S rRNA + 5'-deoxyadenosine + L-methionine + 2 oxidized [2Fe-2S]-[ferredoxin] + S-adenosyl-L-homocysteine</text>
        <dbReference type="Rhea" id="RHEA:42916"/>
        <dbReference type="Rhea" id="RHEA-COMP:10000"/>
        <dbReference type="Rhea" id="RHEA-COMP:10001"/>
        <dbReference type="Rhea" id="RHEA-COMP:10152"/>
        <dbReference type="Rhea" id="RHEA-COMP:10282"/>
        <dbReference type="ChEBI" id="CHEBI:17319"/>
        <dbReference type="ChEBI" id="CHEBI:33737"/>
        <dbReference type="ChEBI" id="CHEBI:33738"/>
        <dbReference type="ChEBI" id="CHEBI:57844"/>
        <dbReference type="ChEBI" id="CHEBI:57856"/>
        <dbReference type="ChEBI" id="CHEBI:59789"/>
        <dbReference type="ChEBI" id="CHEBI:74411"/>
        <dbReference type="ChEBI" id="CHEBI:74497"/>
        <dbReference type="EC" id="2.1.1.192"/>
    </reaction>
</comment>
<evidence type="ECO:0000256" key="4">
    <source>
        <dbReference type="ARBA" id="ARBA00022490"/>
    </source>
</evidence>
<dbReference type="InterPro" id="IPR048641">
    <property type="entry name" value="RlmN_N"/>
</dbReference>
<dbReference type="FunFam" id="1.10.150.530:FF:000003">
    <property type="entry name" value="Dual-specificity RNA methyltransferase RlmN"/>
    <property type="match status" value="1"/>
</dbReference>
<dbReference type="PROSITE" id="PS51918">
    <property type="entry name" value="RADICAL_SAM"/>
    <property type="match status" value="1"/>
</dbReference>
<evidence type="ECO:0000256" key="9">
    <source>
        <dbReference type="ARBA" id="ARBA00022694"/>
    </source>
</evidence>
<feature type="binding site" evidence="14">
    <location>
        <position position="119"/>
    </location>
    <ligand>
        <name>[4Fe-4S] cluster</name>
        <dbReference type="ChEBI" id="CHEBI:49883"/>
        <note>4Fe-4S-S-AdoMet</note>
    </ligand>
</feature>
<keyword evidence="4 14" id="KW-0963">Cytoplasm</keyword>
<dbReference type="OrthoDB" id="9793973at2"/>
<proteinExistence type="inferred from homology"/>
<comment type="function">
    <text evidence="14">Specifically methylates position 2 of adenine 2503 in 23S rRNA and position 2 of adenine 37 in tRNAs. m2A2503 modification seems to play a crucial role in the proofreading step occurring at the peptidyl transferase center and thus would serve to optimize ribosomal fidelity.</text>
</comment>
<feature type="binding site" evidence="14">
    <location>
        <begin position="235"/>
        <end position="237"/>
    </location>
    <ligand>
        <name>S-adenosyl-L-methionine</name>
        <dbReference type="ChEBI" id="CHEBI:59789"/>
    </ligand>
</feature>
<evidence type="ECO:0000256" key="2">
    <source>
        <dbReference type="ARBA" id="ARBA00007544"/>
    </source>
</evidence>
<keyword evidence="3 14" id="KW-0004">4Fe-4S</keyword>
<gene>
    <name evidence="14 16" type="primary">rlmN</name>
    <name evidence="16" type="ORF">CR155_05340</name>
</gene>
<feature type="binding site" evidence="14">
    <location>
        <position position="122"/>
    </location>
    <ligand>
        <name>[4Fe-4S] cluster</name>
        <dbReference type="ChEBI" id="CHEBI:49883"/>
        <note>4Fe-4S-S-AdoMet</note>
    </ligand>
</feature>
<evidence type="ECO:0000256" key="11">
    <source>
        <dbReference type="ARBA" id="ARBA00023004"/>
    </source>
</evidence>
<dbReference type="EMBL" id="PDNV01000003">
    <property type="protein sequence ID" value="PLC54883.1"/>
    <property type="molecule type" value="Genomic_DNA"/>
</dbReference>
<comment type="catalytic activity">
    <reaction evidence="14">
        <text>adenosine(37) in tRNA + 2 reduced [2Fe-2S]-[ferredoxin] + 2 S-adenosyl-L-methionine = 2-methyladenosine(37) in tRNA + 5'-deoxyadenosine + L-methionine + 2 oxidized [2Fe-2S]-[ferredoxin] + S-adenosyl-L-homocysteine</text>
        <dbReference type="Rhea" id="RHEA:43332"/>
        <dbReference type="Rhea" id="RHEA-COMP:10000"/>
        <dbReference type="Rhea" id="RHEA-COMP:10001"/>
        <dbReference type="Rhea" id="RHEA-COMP:10162"/>
        <dbReference type="Rhea" id="RHEA-COMP:10485"/>
        <dbReference type="ChEBI" id="CHEBI:17319"/>
        <dbReference type="ChEBI" id="CHEBI:33737"/>
        <dbReference type="ChEBI" id="CHEBI:33738"/>
        <dbReference type="ChEBI" id="CHEBI:57844"/>
        <dbReference type="ChEBI" id="CHEBI:57856"/>
        <dbReference type="ChEBI" id="CHEBI:59789"/>
        <dbReference type="ChEBI" id="CHEBI:74411"/>
        <dbReference type="ChEBI" id="CHEBI:74497"/>
        <dbReference type="EC" id="2.1.1.192"/>
    </reaction>
</comment>
<dbReference type="GO" id="GO:0000049">
    <property type="term" value="F:tRNA binding"/>
    <property type="evidence" value="ECO:0007669"/>
    <property type="project" value="UniProtKB-UniRule"/>
</dbReference>
<evidence type="ECO:0000256" key="12">
    <source>
        <dbReference type="ARBA" id="ARBA00023014"/>
    </source>
</evidence>
<dbReference type="SFLD" id="SFLDS00029">
    <property type="entry name" value="Radical_SAM"/>
    <property type="match status" value="1"/>
</dbReference>
<evidence type="ECO:0000256" key="6">
    <source>
        <dbReference type="ARBA" id="ARBA00022603"/>
    </source>
</evidence>
<feature type="active site" description="S-methylcysteine intermediate" evidence="14">
    <location>
        <position position="355"/>
    </location>
</feature>
<dbReference type="SMART" id="SM00729">
    <property type="entry name" value="Elp3"/>
    <property type="match status" value="1"/>
</dbReference>
<comment type="caution">
    <text evidence="16">The sequence shown here is derived from an EMBL/GenBank/DDBJ whole genome shotgun (WGS) entry which is preliminary data.</text>
</comment>
<dbReference type="GO" id="GO:0005737">
    <property type="term" value="C:cytoplasm"/>
    <property type="evidence" value="ECO:0007669"/>
    <property type="project" value="UniProtKB-SubCell"/>
</dbReference>
<evidence type="ECO:0000256" key="7">
    <source>
        <dbReference type="ARBA" id="ARBA00022679"/>
    </source>
</evidence>
<evidence type="ECO:0000256" key="1">
    <source>
        <dbReference type="ARBA" id="ARBA00004496"/>
    </source>
</evidence>
<name>A0A2N4UIN9_9BURK</name>
<keyword evidence="10 14" id="KW-0479">Metal-binding</keyword>
<keyword evidence="9 14" id="KW-0819">tRNA processing</keyword>
<dbReference type="SFLD" id="SFLDG01062">
    <property type="entry name" value="methyltransferase_(Class_A)"/>
    <property type="match status" value="1"/>
</dbReference>
<evidence type="ECO:0000256" key="5">
    <source>
        <dbReference type="ARBA" id="ARBA00022552"/>
    </source>
</evidence>
<dbReference type="SUPFAM" id="SSF102114">
    <property type="entry name" value="Radical SAM enzymes"/>
    <property type="match status" value="1"/>
</dbReference>
<reference evidence="16 17" key="1">
    <citation type="submission" date="2017-10" db="EMBL/GenBank/DDBJ databases">
        <title>Two draft genome sequences of Pusillimonas sp. strains isolated from a nitrate- and radionuclide-contaminated groundwater in Russia.</title>
        <authorList>
            <person name="Grouzdev D.S."/>
            <person name="Tourova T.P."/>
            <person name="Goeva M.A."/>
            <person name="Babich T.L."/>
            <person name="Sokolova D.S."/>
            <person name="Abdullin R."/>
            <person name="Poltaraus A.B."/>
            <person name="Toshchakov S.V."/>
            <person name="Nazina T.N."/>
        </authorList>
    </citation>
    <scope>NUCLEOTIDE SEQUENCE [LARGE SCALE GENOMIC DNA]</scope>
    <source>
        <strain evidence="16 17">JR1/69-2-13</strain>
    </source>
</reference>
<organism evidence="16 17">
    <name type="scientific">Pollutimonas nitritireducens</name>
    <dbReference type="NCBI Taxonomy" id="2045209"/>
    <lineage>
        <taxon>Bacteria</taxon>
        <taxon>Pseudomonadati</taxon>
        <taxon>Pseudomonadota</taxon>
        <taxon>Betaproteobacteria</taxon>
        <taxon>Burkholderiales</taxon>
        <taxon>Alcaligenaceae</taxon>
        <taxon>Pollutimonas</taxon>
    </lineage>
</organism>
<dbReference type="GO" id="GO:0046872">
    <property type="term" value="F:metal ion binding"/>
    <property type="evidence" value="ECO:0007669"/>
    <property type="project" value="UniProtKB-KW"/>
</dbReference>
<dbReference type="InterPro" id="IPR027492">
    <property type="entry name" value="RNA_MTrfase_RlmN"/>
</dbReference>
<dbReference type="GO" id="GO:0070040">
    <property type="term" value="F:rRNA (adenine(2503)-C2-)-methyltransferase activity"/>
    <property type="evidence" value="ECO:0007669"/>
    <property type="project" value="UniProtKB-UniRule"/>
</dbReference>